<dbReference type="GO" id="GO:0004568">
    <property type="term" value="F:chitinase activity"/>
    <property type="evidence" value="ECO:0007669"/>
    <property type="project" value="TreeGrafter"/>
</dbReference>
<dbReference type="GO" id="GO:0005975">
    <property type="term" value="P:carbohydrate metabolic process"/>
    <property type="evidence" value="ECO:0007669"/>
    <property type="project" value="InterPro"/>
</dbReference>
<gene>
    <name evidence="4" type="ORF">HPB51_019891</name>
</gene>
<dbReference type="InterPro" id="IPR017853">
    <property type="entry name" value="GH"/>
</dbReference>
<dbReference type="InterPro" id="IPR050314">
    <property type="entry name" value="Glycosyl_Hydrlase_18"/>
</dbReference>
<protein>
    <recommendedName>
        <fullName evidence="3">GH18 domain-containing protein</fullName>
    </recommendedName>
</protein>
<evidence type="ECO:0000256" key="2">
    <source>
        <dbReference type="SAM" id="SignalP"/>
    </source>
</evidence>
<evidence type="ECO:0000259" key="3">
    <source>
        <dbReference type="PROSITE" id="PS51910"/>
    </source>
</evidence>
<feature type="domain" description="GH18" evidence="3">
    <location>
        <begin position="26"/>
        <end position="275"/>
    </location>
</feature>
<reference evidence="4" key="2">
    <citation type="submission" date="2021-09" db="EMBL/GenBank/DDBJ databases">
        <authorList>
            <person name="Jia N."/>
            <person name="Wang J."/>
            <person name="Shi W."/>
            <person name="Du L."/>
            <person name="Sun Y."/>
            <person name="Zhan W."/>
            <person name="Jiang J."/>
            <person name="Wang Q."/>
            <person name="Zhang B."/>
            <person name="Ji P."/>
            <person name="Sakyi L.B."/>
            <person name="Cui X."/>
            <person name="Yuan T."/>
            <person name="Jiang B."/>
            <person name="Yang W."/>
            <person name="Lam T.T.-Y."/>
            <person name="Chang Q."/>
            <person name="Ding S."/>
            <person name="Wang X."/>
            <person name="Zhu J."/>
            <person name="Ruan X."/>
            <person name="Zhao L."/>
            <person name="Wei J."/>
            <person name="Que T."/>
            <person name="Du C."/>
            <person name="Cheng J."/>
            <person name="Dai P."/>
            <person name="Han X."/>
            <person name="Huang E."/>
            <person name="Gao Y."/>
            <person name="Liu J."/>
            <person name="Shao H."/>
            <person name="Ye R."/>
            <person name="Li L."/>
            <person name="Wei W."/>
            <person name="Wang X."/>
            <person name="Wang C."/>
            <person name="Huo Q."/>
            <person name="Li W."/>
            <person name="Guo W."/>
            <person name="Chen H."/>
            <person name="Chen S."/>
            <person name="Zhou L."/>
            <person name="Zhou L."/>
            <person name="Ni X."/>
            <person name="Tian J."/>
            <person name="Zhou Y."/>
            <person name="Sheng Y."/>
            <person name="Liu T."/>
            <person name="Pan Y."/>
            <person name="Xia L."/>
            <person name="Li J."/>
            <person name="Zhao F."/>
            <person name="Cao W."/>
        </authorList>
    </citation>
    <scope>NUCLEOTIDE SEQUENCE</scope>
    <source>
        <strain evidence="4">Rmic-2018</strain>
        <tissue evidence="4">Larvae</tissue>
    </source>
</reference>
<keyword evidence="5" id="KW-1185">Reference proteome</keyword>
<dbReference type="InterPro" id="IPR001223">
    <property type="entry name" value="Glyco_hydro18_cat"/>
</dbReference>
<evidence type="ECO:0000313" key="4">
    <source>
        <dbReference type="EMBL" id="KAH8028805.1"/>
    </source>
</evidence>
<proteinExistence type="predicted"/>
<dbReference type="PROSITE" id="PS51910">
    <property type="entry name" value="GH18_2"/>
    <property type="match status" value="1"/>
</dbReference>
<keyword evidence="2" id="KW-0732">Signal</keyword>
<organism evidence="4 5">
    <name type="scientific">Rhipicephalus microplus</name>
    <name type="common">Cattle tick</name>
    <name type="synonym">Boophilus microplus</name>
    <dbReference type="NCBI Taxonomy" id="6941"/>
    <lineage>
        <taxon>Eukaryota</taxon>
        <taxon>Metazoa</taxon>
        <taxon>Ecdysozoa</taxon>
        <taxon>Arthropoda</taxon>
        <taxon>Chelicerata</taxon>
        <taxon>Arachnida</taxon>
        <taxon>Acari</taxon>
        <taxon>Parasitiformes</taxon>
        <taxon>Ixodida</taxon>
        <taxon>Ixodoidea</taxon>
        <taxon>Ixodidae</taxon>
        <taxon>Rhipicephalinae</taxon>
        <taxon>Rhipicephalus</taxon>
        <taxon>Boophilus</taxon>
    </lineage>
</organism>
<dbReference type="EMBL" id="JABSTU010000006">
    <property type="protein sequence ID" value="KAH8028805.1"/>
    <property type="molecule type" value="Genomic_DNA"/>
</dbReference>
<dbReference type="SUPFAM" id="SSF51445">
    <property type="entry name" value="(Trans)glycosidases"/>
    <property type="match status" value="1"/>
</dbReference>
<dbReference type="Gene3D" id="3.20.20.80">
    <property type="entry name" value="Glycosidases"/>
    <property type="match status" value="1"/>
</dbReference>
<feature type="region of interest" description="Disordered" evidence="1">
    <location>
        <begin position="341"/>
        <end position="376"/>
    </location>
</feature>
<comment type="caution">
    <text evidence="4">The sequence shown here is derived from an EMBL/GenBank/DDBJ whole genome shotgun (WGS) entry which is preliminary data.</text>
</comment>
<accession>A0A9J6E3V6</accession>
<reference evidence="4" key="1">
    <citation type="journal article" date="2020" name="Cell">
        <title>Large-Scale Comparative Analyses of Tick Genomes Elucidate Their Genetic Diversity and Vector Capacities.</title>
        <authorList>
            <consortium name="Tick Genome and Microbiome Consortium (TIGMIC)"/>
            <person name="Jia N."/>
            <person name="Wang J."/>
            <person name="Shi W."/>
            <person name="Du L."/>
            <person name="Sun Y."/>
            <person name="Zhan W."/>
            <person name="Jiang J.F."/>
            <person name="Wang Q."/>
            <person name="Zhang B."/>
            <person name="Ji P."/>
            <person name="Bell-Sakyi L."/>
            <person name="Cui X.M."/>
            <person name="Yuan T.T."/>
            <person name="Jiang B.G."/>
            <person name="Yang W.F."/>
            <person name="Lam T.T."/>
            <person name="Chang Q.C."/>
            <person name="Ding S.J."/>
            <person name="Wang X.J."/>
            <person name="Zhu J.G."/>
            <person name="Ruan X.D."/>
            <person name="Zhao L."/>
            <person name="Wei J.T."/>
            <person name="Ye R.Z."/>
            <person name="Que T.C."/>
            <person name="Du C.H."/>
            <person name="Zhou Y.H."/>
            <person name="Cheng J.X."/>
            <person name="Dai P.F."/>
            <person name="Guo W.B."/>
            <person name="Han X.H."/>
            <person name="Huang E.J."/>
            <person name="Li L.F."/>
            <person name="Wei W."/>
            <person name="Gao Y.C."/>
            <person name="Liu J.Z."/>
            <person name="Shao H.Z."/>
            <person name="Wang X."/>
            <person name="Wang C.C."/>
            <person name="Yang T.C."/>
            <person name="Huo Q.B."/>
            <person name="Li W."/>
            <person name="Chen H.Y."/>
            <person name="Chen S.E."/>
            <person name="Zhou L.G."/>
            <person name="Ni X.B."/>
            <person name="Tian J.H."/>
            <person name="Sheng Y."/>
            <person name="Liu T."/>
            <person name="Pan Y.S."/>
            <person name="Xia L.Y."/>
            <person name="Li J."/>
            <person name="Zhao F."/>
            <person name="Cao W.C."/>
        </authorList>
    </citation>
    <scope>NUCLEOTIDE SEQUENCE</scope>
    <source>
        <strain evidence="4">Rmic-2018</strain>
    </source>
</reference>
<dbReference type="VEuPathDB" id="VectorBase:LOC119167343"/>
<feature type="compositionally biased region" description="Polar residues" evidence="1">
    <location>
        <begin position="366"/>
        <end position="376"/>
    </location>
</feature>
<dbReference type="PANTHER" id="PTHR11177">
    <property type="entry name" value="CHITINASE"/>
    <property type="match status" value="1"/>
</dbReference>
<feature type="chain" id="PRO_5039955591" description="GH18 domain-containing protein" evidence="2">
    <location>
        <begin position="21"/>
        <end position="376"/>
    </location>
</feature>
<feature type="signal peptide" evidence="2">
    <location>
        <begin position="1"/>
        <end position="20"/>
    </location>
</feature>
<dbReference type="Proteomes" id="UP000821866">
    <property type="component" value="Chromosome 4"/>
</dbReference>
<dbReference type="Pfam" id="PF00704">
    <property type="entry name" value="Glyco_hydro_18"/>
    <property type="match status" value="1"/>
</dbReference>
<evidence type="ECO:0000313" key="5">
    <source>
        <dbReference type="Proteomes" id="UP000821866"/>
    </source>
</evidence>
<evidence type="ECO:0000256" key="1">
    <source>
        <dbReference type="SAM" id="MobiDB-lite"/>
    </source>
</evidence>
<dbReference type="GO" id="GO:0006032">
    <property type="term" value="P:chitin catabolic process"/>
    <property type="evidence" value="ECO:0007669"/>
    <property type="project" value="TreeGrafter"/>
</dbReference>
<name>A0A9J6E3V6_RHIMP</name>
<dbReference type="AlphaFoldDB" id="A0A9J6E3V6"/>
<sequence length="376" mass="42441">MVVRLCAVAYILIFTTVTAAAETPNYYTFCFWDGISRFRSGLYKSSVSDIPAELCSAVVYSHVTIDQRSHWIRLTDKELELGTQVFEEMKDLKRRNPKLKILLAVGGPHDLLEKYWQFFPVVYYWKDMTESLVQWLRTYDFDGVVLDFFSGTASFIDTVRNWDKAKFIHPFVWIDRAELIVEKGASRQSIVLEVPLSARTYITTPTASGVHTVFPGFSGNYTNLQGSLASFEANMVMGRKYRGAAVRSVDLDDYNSQCAGKSNLLKGLRSTFDAAKPDVEFPYKSPRASCLDKHNKMIPTTAPSQEADNVKALRVVDTAQRSSGGHEDSALRVCQRRPLLRYHLRKDPPTVPNTPETVPVSKEPPETQSLTQSVID</sequence>
<dbReference type="PANTHER" id="PTHR11177:SF317">
    <property type="entry name" value="CHITINASE 12-RELATED"/>
    <property type="match status" value="1"/>
</dbReference>
<dbReference type="GO" id="GO:0008061">
    <property type="term" value="F:chitin binding"/>
    <property type="evidence" value="ECO:0007669"/>
    <property type="project" value="TreeGrafter"/>
</dbReference>
<dbReference type="GO" id="GO:0005576">
    <property type="term" value="C:extracellular region"/>
    <property type="evidence" value="ECO:0007669"/>
    <property type="project" value="TreeGrafter"/>
</dbReference>